<evidence type="ECO:0000313" key="4">
    <source>
        <dbReference type="Proteomes" id="UP001222275"/>
    </source>
</evidence>
<evidence type="ECO:0000256" key="1">
    <source>
        <dbReference type="SAM" id="MobiDB-lite"/>
    </source>
</evidence>
<feature type="transmembrane region" description="Helical" evidence="2">
    <location>
        <begin position="7"/>
        <end position="24"/>
    </location>
</feature>
<gene>
    <name evidence="3" type="ORF">NR989_06430</name>
</gene>
<feature type="region of interest" description="Disordered" evidence="1">
    <location>
        <begin position="55"/>
        <end position="84"/>
    </location>
</feature>
<keyword evidence="2" id="KW-1133">Transmembrane helix</keyword>
<keyword evidence="2" id="KW-0812">Transmembrane</keyword>
<dbReference type="Proteomes" id="UP001222275">
    <property type="component" value="Chromosome"/>
</dbReference>
<keyword evidence="4" id="KW-1185">Reference proteome</keyword>
<feature type="compositionally biased region" description="Basic and acidic residues" evidence="1">
    <location>
        <begin position="72"/>
        <end position="84"/>
    </location>
</feature>
<protein>
    <submittedName>
        <fullName evidence="3">Uncharacterized protein</fullName>
    </submittedName>
</protein>
<organism evidence="3 4">
    <name type="scientific">Thiomicrorhabdus lithotrophica</name>
    <dbReference type="NCBI Taxonomy" id="2949997"/>
    <lineage>
        <taxon>Bacteria</taxon>
        <taxon>Pseudomonadati</taxon>
        <taxon>Pseudomonadota</taxon>
        <taxon>Gammaproteobacteria</taxon>
        <taxon>Thiotrichales</taxon>
        <taxon>Piscirickettsiaceae</taxon>
        <taxon>Thiomicrorhabdus</taxon>
    </lineage>
</organism>
<evidence type="ECO:0000313" key="3">
    <source>
        <dbReference type="EMBL" id="WEJ61649.1"/>
    </source>
</evidence>
<name>A0ABY8C6Q8_9GAMM</name>
<proteinExistence type="predicted"/>
<dbReference type="RefSeq" id="WP_275593908.1">
    <property type="nucleotide sequence ID" value="NZ_CP102381.1"/>
</dbReference>
<evidence type="ECO:0000256" key="2">
    <source>
        <dbReference type="SAM" id="Phobius"/>
    </source>
</evidence>
<keyword evidence="2" id="KW-0472">Membrane</keyword>
<feature type="transmembrane region" description="Helical" evidence="2">
    <location>
        <begin position="30"/>
        <end position="51"/>
    </location>
</feature>
<accession>A0ABY8C6Q8</accession>
<dbReference type="EMBL" id="CP102381">
    <property type="protein sequence ID" value="WEJ61649.1"/>
    <property type="molecule type" value="Genomic_DNA"/>
</dbReference>
<sequence length="84" mass="9443">MSVAKRAIRNGGIFSFIIAAIGLYQGENLLTSTMVWGFAWVVMSGAFWVSYRITQPKSQSESESVIEESTEESSHQKEPEQIKR</sequence>
<reference evidence="3 4" key="1">
    <citation type="submission" date="2022-06" db="EMBL/GenBank/DDBJ databases">
        <title>Thiomicrohabdus sp. nov, an obligately chemolithoautotrophic, sulfur-oxidizing bacterium isolated from beach of Guanyin Mountain. Amoy.</title>
        <authorList>
            <person name="Zhu H."/>
        </authorList>
    </citation>
    <scope>NUCLEOTIDE SEQUENCE [LARGE SCALE GENOMIC DNA]</scope>
    <source>
        <strain evidence="3 4">XGS-01</strain>
    </source>
</reference>